<reference evidence="1 2" key="1">
    <citation type="journal article" date="2018" name="Science">
        <title>The opium poppy genome and morphinan production.</title>
        <authorList>
            <person name="Guo L."/>
            <person name="Winzer T."/>
            <person name="Yang X."/>
            <person name="Li Y."/>
            <person name="Ning Z."/>
            <person name="He Z."/>
            <person name="Teodor R."/>
            <person name="Lu Y."/>
            <person name="Bowser T.A."/>
            <person name="Graham I.A."/>
            <person name="Ye K."/>
        </authorList>
    </citation>
    <scope>NUCLEOTIDE SEQUENCE [LARGE SCALE GENOMIC DNA]</scope>
    <source>
        <strain evidence="2">cv. HN1</strain>
        <tissue evidence="1">Leaves</tissue>
    </source>
</reference>
<dbReference type="Proteomes" id="UP000316621">
    <property type="component" value="Chromosome 2"/>
</dbReference>
<evidence type="ECO:0000313" key="1">
    <source>
        <dbReference type="EMBL" id="RZC50781.1"/>
    </source>
</evidence>
<accession>A0A4Y7IST1</accession>
<keyword evidence="2" id="KW-1185">Reference proteome</keyword>
<dbReference type="Gramene" id="RZC50781">
    <property type="protein sequence ID" value="RZC50781"/>
    <property type="gene ID" value="C5167_019221"/>
</dbReference>
<protein>
    <submittedName>
        <fullName evidence="1">Uncharacterized protein</fullName>
    </submittedName>
</protein>
<dbReference type="EMBL" id="CM010716">
    <property type="protein sequence ID" value="RZC50781.1"/>
    <property type="molecule type" value="Genomic_DNA"/>
</dbReference>
<evidence type="ECO:0000313" key="2">
    <source>
        <dbReference type="Proteomes" id="UP000316621"/>
    </source>
</evidence>
<sequence length="119" mass="13236">MSEVCEKCQHMPFLSNLSLETSCNFKVRGLVHIGDGTGIEFGIDNELSLHQQLRGCVLLKILLPLTVHGASIRNKLATTEQGCFSLKVFIDLIDDPIKSQLLPIIIGDTNDPFWRCLRG</sequence>
<organism evidence="1 2">
    <name type="scientific">Papaver somniferum</name>
    <name type="common">Opium poppy</name>
    <dbReference type="NCBI Taxonomy" id="3469"/>
    <lineage>
        <taxon>Eukaryota</taxon>
        <taxon>Viridiplantae</taxon>
        <taxon>Streptophyta</taxon>
        <taxon>Embryophyta</taxon>
        <taxon>Tracheophyta</taxon>
        <taxon>Spermatophyta</taxon>
        <taxon>Magnoliopsida</taxon>
        <taxon>Ranunculales</taxon>
        <taxon>Papaveraceae</taxon>
        <taxon>Papaveroideae</taxon>
        <taxon>Papaver</taxon>
    </lineage>
</organism>
<gene>
    <name evidence="1" type="ORF">C5167_019221</name>
</gene>
<name>A0A4Y7IST1_PAPSO</name>
<dbReference type="AlphaFoldDB" id="A0A4Y7IST1"/>
<proteinExistence type="predicted"/>